<dbReference type="Gene3D" id="3.40.50.2000">
    <property type="entry name" value="Glycogen Phosphorylase B"/>
    <property type="match status" value="2"/>
</dbReference>
<evidence type="ECO:0000256" key="1">
    <source>
        <dbReference type="SAM" id="MobiDB-lite"/>
    </source>
</evidence>
<comment type="caution">
    <text evidence="2">The sequence shown here is derived from an EMBL/GenBank/DDBJ whole genome shotgun (WGS) entry which is preliminary data.</text>
</comment>
<sequence>MSNPFEGLPAARQLRVLSLADKWYGGGPFAVNREVSLSLARMGHHVTTRVTTPDAQDVHPNVHIQVLEPVPGVTDARAQLLRADNLPEDVDLIIGHGRFSGGAAGYLRDNFYPNAKVVHFMHVTADEMDRGRGNPEQSNEHTRTEQKLVDRADLVVGVGPLLTEEGRRLARMCEKPPPVVELKPGMVMQTPAVLDPQQRIKNLLVFTRTDDPLKGADIAARTAAELRDRGLPVQLTMLGAMAADVPAQERALSDIAGFPVRVRSYTKDPREMAAEIRGADLVMHTARWGDYELAPLEVAGYRVPVIVGSHTGVGMDLSNPDSVPNGVGDAAVVDTAGLPYEEFHQAFADKAEWHLRNPELSKQSANRLGDHFEQHRSWDHATAGLVNDLHRHGMLPPPESGQRINGPDDLSRFLGTGGTVGPSAGQGARRTPASVTPINRPPGVEL</sequence>
<dbReference type="OrthoDB" id="6286688at2"/>
<dbReference type="Pfam" id="PF20706">
    <property type="entry name" value="GT4-conflict"/>
    <property type="match status" value="1"/>
</dbReference>
<accession>A0A4V2YEK9</accession>
<protein>
    <submittedName>
        <fullName evidence="2">Glycosyltransferase family 1 protein</fullName>
    </submittedName>
</protein>
<organism evidence="2 3">
    <name type="scientific">Kribbella turkmenica</name>
    <dbReference type="NCBI Taxonomy" id="2530375"/>
    <lineage>
        <taxon>Bacteria</taxon>
        <taxon>Bacillati</taxon>
        <taxon>Actinomycetota</taxon>
        <taxon>Actinomycetes</taxon>
        <taxon>Propionibacteriales</taxon>
        <taxon>Kribbellaceae</taxon>
        <taxon>Kribbella</taxon>
    </lineage>
</organism>
<evidence type="ECO:0000313" key="3">
    <source>
        <dbReference type="Proteomes" id="UP000295172"/>
    </source>
</evidence>
<keyword evidence="2" id="KW-0808">Transferase</keyword>
<dbReference type="GO" id="GO:0016740">
    <property type="term" value="F:transferase activity"/>
    <property type="evidence" value="ECO:0007669"/>
    <property type="project" value="UniProtKB-KW"/>
</dbReference>
<dbReference type="RefSeq" id="WP_132323823.1">
    <property type="nucleotide sequence ID" value="NZ_SMKR01000114.1"/>
</dbReference>
<name>A0A4V2YEK9_9ACTN</name>
<dbReference type="AlphaFoldDB" id="A0A4V2YEK9"/>
<reference evidence="2 3" key="1">
    <citation type="submission" date="2019-02" db="EMBL/GenBank/DDBJ databases">
        <title>Draft genome sequences of novel Actinobacteria.</title>
        <authorList>
            <person name="Sahin N."/>
            <person name="Ay H."/>
            <person name="Saygin H."/>
        </authorList>
    </citation>
    <scope>NUCLEOTIDE SEQUENCE [LARGE SCALE GENOMIC DNA]</scope>
    <source>
        <strain evidence="2 3">16K104</strain>
    </source>
</reference>
<proteinExistence type="predicted"/>
<dbReference type="EMBL" id="SMKR01000114">
    <property type="protein sequence ID" value="TDD19516.1"/>
    <property type="molecule type" value="Genomic_DNA"/>
</dbReference>
<dbReference type="CDD" id="cd03801">
    <property type="entry name" value="GT4_PimA-like"/>
    <property type="match status" value="1"/>
</dbReference>
<feature type="region of interest" description="Disordered" evidence="1">
    <location>
        <begin position="393"/>
        <end position="446"/>
    </location>
</feature>
<keyword evidence="3" id="KW-1185">Reference proteome</keyword>
<gene>
    <name evidence="2" type="ORF">E1218_23925</name>
</gene>
<dbReference type="Proteomes" id="UP000295172">
    <property type="component" value="Unassembled WGS sequence"/>
</dbReference>
<evidence type="ECO:0000313" key="2">
    <source>
        <dbReference type="EMBL" id="TDD19516.1"/>
    </source>
</evidence>
<dbReference type="SUPFAM" id="SSF53756">
    <property type="entry name" value="UDP-Glycosyltransferase/glycogen phosphorylase"/>
    <property type="match status" value="1"/>
</dbReference>